<protein>
    <submittedName>
        <fullName evidence="2">Uncharacterized protein</fullName>
    </submittedName>
</protein>
<feature type="compositionally biased region" description="Polar residues" evidence="1">
    <location>
        <begin position="372"/>
        <end position="382"/>
    </location>
</feature>
<sequence length="511" mass="55794">MNIDARPHTPNQAPVDDDAATVVSHSTPSKTRNAFGKRTMRDPDQGPATRQKEHLAEARRALERWRLDTWFKRYSTAPYGVEGVMPNTVLTSFASNGRWRSVEDVDAPAANWVWLERHGAEVLELMRGIDEKVRRRKEYERKVKMDAKKAETARQQAEKKRAKKDEQERVREERRRQPPKPRASRARKTATAARIEPVQTANIANIRPTPSIPFPDSPTPGPRTHRLPAPDGVFAQAAAPAQATVAMRVVNQPGNSHGWSSSHDAAHTPASHVWNPLVLPPAISTPTPSLTTRRTTTPGTPVTGPHSSITSAPGTSNGFYGCAAHVNPNTYPQMLANASGATHAYTDLYMRAHLNAHDHFYHRVPQQYDTYRDSSGSFSSLPSAEAHQGFASTHSGPSAPHTPAPRPSTSTLHTPAFTMYAPGPYYMPPASLPHGDVAAFPRYPYTPPFPGALQPPTASQFSASAGSTQIDRNTPAIPRLRVSVPSASASSARTGDTYPFSDGHLPHQALP</sequence>
<evidence type="ECO:0000313" key="2">
    <source>
        <dbReference type="EMBL" id="TFY52570.1"/>
    </source>
</evidence>
<dbReference type="EMBL" id="SEOQ01001284">
    <property type="protein sequence ID" value="TFY52570.1"/>
    <property type="molecule type" value="Genomic_DNA"/>
</dbReference>
<feature type="compositionally biased region" description="Basic and acidic residues" evidence="1">
    <location>
        <begin position="137"/>
        <end position="176"/>
    </location>
</feature>
<feature type="compositionally biased region" description="Low complexity" evidence="1">
    <location>
        <begin position="284"/>
        <end position="305"/>
    </location>
</feature>
<dbReference type="AlphaFoldDB" id="A0A4Y9XR29"/>
<reference evidence="2 3" key="1">
    <citation type="submission" date="2019-02" db="EMBL/GenBank/DDBJ databases">
        <title>Genome sequencing of the rare red list fungi Dentipellis fragilis.</title>
        <authorList>
            <person name="Buettner E."/>
            <person name="Kellner H."/>
        </authorList>
    </citation>
    <scope>NUCLEOTIDE SEQUENCE [LARGE SCALE GENOMIC DNA]</scope>
    <source>
        <strain evidence="2 3">DSM 105465</strain>
    </source>
</reference>
<evidence type="ECO:0000256" key="1">
    <source>
        <dbReference type="SAM" id="MobiDB-lite"/>
    </source>
</evidence>
<feature type="compositionally biased region" description="Polar residues" evidence="1">
    <location>
        <begin position="23"/>
        <end position="32"/>
    </location>
</feature>
<feature type="region of interest" description="Disordered" evidence="1">
    <location>
        <begin position="284"/>
        <end position="308"/>
    </location>
</feature>
<feature type="compositionally biased region" description="Pro residues" evidence="1">
    <location>
        <begin position="210"/>
        <end position="221"/>
    </location>
</feature>
<evidence type="ECO:0000313" key="3">
    <source>
        <dbReference type="Proteomes" id="UP000298327"/>
    </source>
</evidence>
<feature type="region of interest" description="Disordered" evidence="1">
    <location>
        <begin position="137"/>
        <end position="221"/>
    </location>
</feature>
<feature type="compositionally biased region" description="Basic residues" evidence="1">
    <location>
        <begin position="177"/>
        <end position="188"/>
    </location>
</feature>
<feature type="region of interest" description="Disordered" evidence="1">
    <location>
        <begin position="1"/>
        <end position="53"/>
    </location>
</feature>
<feature type="region of interest" description="Disordered" evidence="1">
    <location>
        <begin position="372"/>
        <end position="414"/>
    </location>
</feature>
<comment type="caution">
    <text evidence="2">The sequence shown here is derived from an EMBL/GenBank/DDBJ whole genome shotgun (WGS) entry which is preliminary data.</text>
</comment>
<organism evidence="2 3">
    <name type="scientific">Dentipellis fragilis</name>
    <dbReference type="NCBI Taxonomy" id="205917"/>
    <lineage>
        <taxon>Eukaryota</taxon>
        <taxon>Fungi</taxon>
        <taxon>Dikarya</taxon>
        <taxon>Basidiomycota</taxon>
        <taxon>Agaricomycotina</taxon>
        <taxon>Agaricomycetes</taxon>
        <taxon>Russulales</taxon>
        <taxon>Hericiaceae</taxon>
        <taxon>Dentipellis</taxon>
    </lineage>
</organism>
<keyword evidence="3" id="KW-1185">Reference proteome</keyword>
<proteinExistence type="predicted"/>
<accession>A0A4Y9XR29</accession>
<name>A0A4Y9XR29_9AGAM</name>
<feature type="compositionally biased region" description="Basic and acidic residues" evidence="1">
    <location>
        <begin position="39"/>
        <end position="53"/>
    </location>
</feature>
<feature type="region of interest" description="Disordered" evidence="1">
    <location>
        <begin position="483"/>
        <end position="511"/>
    </location>
</feature>
<dbReference type="OrthoDB" id="10261556at2759"/>
<gene>
    <name evidence="2" type="ORF">EVG20_g10495</name>
</gene>
<dbReference type="Proteomes" id="UP000298327">
    <property type="component" value="Unassembled WGS sequence"/>
</dbReference>